<dbReference type="EMBL" id="JACHCC010000003">
    <property type="protein sequence ID" value="MBB6499362.1"/>
    <property type="molecule type" value="Genomic_DNA"/>
</dbReference>
<dbReference type="PANTHER" id="PTHR36849">
    <property type="entry name" value="CYTOPLASMIC PROTEIN-RELATED"/>
    <property type="match status" value="1"/>
</dbReference>
<gene>
    <name evidence="1" type="ORF">HDF25_001503</name>
</gene>
<dbReference type="PANTHER" id="PTHR36849:SF1">
    <property type="entry name" value="CYTOPLASMIC PROTEIN"/>
    <property type="match status" value="1"/>
</dbReference>
<dbReference type="Pfam" id="PF22752">
    <property type="entry name" value="DUF488-N3i"/>
    <property type="match status" value="1"/>
</dbReference>
<organism evidence="1 2">
    <name type="scientific">Pedobacter cryoconitis</name>
    <dbReference type="NCBI Taxonomy" id="188932"/>
    <lineage>
        <taxon>Bacteria</taxon>
        <taxon>Pseudomonadati</taxon>
        <taxon>Bacteroidota</taxon>
        <taxon>Sphingobacteriia</taxon>
        <taxon>Sphingobacteriales</taxon>
        <taxon>Sphingobacteriaceae</taxon>
        <taxon>Pedobacter</taxon>
    </lineage>
</organism>
<proteinExistence type="predicted"/>
<name>A0A7X0J3Y8_9SPHI</name>
<dbReference type="RefSeq" id="WP_184624087.1">
    <property type="nucleotide sequence ID" value="NZ_JACHCC010000003.1"/>
</dbReference>
<dbReference type="AlphaFoldDB" id="A0A7X0J3Y8"/>
<dbReference type="InterPro" id="IPR052552">
    <property type="entry name" value="YeaO-like"/>
</dbReference>
<comment type="caution">
    <text evidence="1">The sequence shown here is derived from an EMBL/GenBank/DDBJ whole genome shotgun (WGS) entry which is preliminary data.</text>
</comment>
<dbReference type="Proteomes" id="UP000521017">
    <property type="component" value="Unassembled WGS sequence"/>
</dbReference>
<accession>A0A7X0J3Y8</accession>
<evidence type="ECO:0000313" key="2">
    <source>
        <dbReference type="Proteomes" id="UP000521017"/>
    </source>
</evidence>
<reference evidence="1 2" key="1">
    <citation type="submission" date="2020-08" db="EMBL/GenBank/DDBJ databases">
        <title>Genomic Encyclopedia of Type Strains, Phase IV (KMG-V): Genome sequencing to study the core and pangenomes of soil and plant-associated prokaryotes.</title>
        <authorList>
            <person name="Whitman W."/>
        </authorList>
    </citation>
    <scope>NUCLEOTIDE SEQUENCE [LARGE SCALE GENOMIC DNA]</scope>
    <source>
        <strain evidence="1 2">M2T3</strain>
    </source>
</reference>
<evidence type="ECO:0000313" key="1">
    <source>
        <dbReference type="EMBL" id="MBB6499362.1"/>
    </source>
</evidence>
<protein>
    <submittedName>
        <fullName evidence="1">Uncharacterized protein YeaO (DUF488 family)</fullName>
    </submittedName>
</protein>
<sequence>MIKLKRIYEPASAEDGFRIFIDRLWPGGLKKEDADIDLWMKDIAHSFLLKDWFDQDQGKWWLFETRYTEELASNPAVMAMLEEYQKHQTITLLYAASDQEHNHAIVLRNFLNRIIG</sequence>